<reference evidence="3 4" key="1">
    <citation type="journal article" date="2019" name="Int. J. Syst. Evol. Microbiol.">
        <title>The Global Catalogue of Microorganisms (GCM) 10K type strain sequencing project: providing services to taxonomists for standard genome sequencing and annotation.</title>
        <authorList>
            <consortium name="The Broad Institute Genomics Platform"/>
            <consortium name="The Broad Institute Genome Sequencing Center for Infectious Disease"/>
            <person name="Wu L."/>
            <person name="Ma J."/>
        </authorList>
    </citation>
    <scope>NUCLEOTIDE SEQUENCE [LARGE SCALE GENOMIC DNA]</scope>
    <source>
        <strain evidence="3 4">NBRC 111368</strain>
    </source>
</reference>
<keyword evidence="2" id="KW-0812">Transmembrane</keyword>
<evidence type="ECO:0000256" key="2">
    <source>
        <dbReference type="SAM" id="Phobius"/>
    </source>
</evidence>
<organism evidence="3 4">
    <name type="scientific">Halobium palmae</name>
    <dbReference type="NCBI Taxonomy" id="1776492"/>
    <lineage>
        <taxon>Archaea</taxon>
        <taxon>Methanobacteriati</taxon>
        <taxon>Methanobacteriota</taxon>
        <taxon>Stenosarchaea group</taxon>
        <taxon>Halobacteria</taxon>
        <taxon>Halobacteriales</taxon>
        <taxon>Haloferacaceae</taxon>
        <taxon>Halobium</taxon>
    </lineage>
</organism>
<evidence type="ECO:0000313" key="3">
    <source>
        <dbReference type="EMBL" id="MFC6724388.1"/>
    </source>
</evidence>
<keyword evidence="2" id="KW-0472">Membrane</keyword>
<dbReference type="EMBL" id="JBHSWU010000168">
    <property type="protein sequence ID" value="MFC6724388.1"/>
    <property type="molecule type" value="Genomic_DNA"/>
</dbReference>
<keyword evidence="2" id="KW-1133">Transmembrane helix</keyword>
<dbReference type="Gene3D" id="2.60.40.10">
    <property type="entry name" value="Immunoglobulins"/>
    <property type="match status" value="2"/>
</dbReference>
<dbReference type="PANTHER" id="PTHR35902:SF3">
    <property type="entry name" value="NPCBM-ASSOCIATED, NEW3 DOMAIN OF ALPHA-GALACTOSIDASE"/>
    <property type="match status" value="1"/>
</dbReference>
<proteinExistence type="predicted"/>
<feature type="compositionally biased region" description="Polar residues" evidence="1">
    <location>
        <begin position="1"/>
        <end position="22"/>
    </location>
</feature>
<name>A0ABD5RYA8_9EURY</name>
<gene>
    <name evidence="3" type="ORF">ACFQE1_08380</name>
</gene>
<feature type="non-terminal residue" evidence="3">
    <location>
        <position position="1"/>
    </location>
</feature>
<sequence>ASVAVESSNADLTFSGSPSASSYVGRWQPGETRNVTVEGAFAGNAAVRNYSLGATVTYDDSNGATKQSTRLNFGVTPRDEQTFAVENVTSTLRVGSEGTLNGTIVNTGESAARSVVVSFDPSNPNVDPLETEYAVGTLEAGEEAAFAFDTEVTESAGAGPRQFTFDVRYRNSAGEQREADSVDVTADVGQSRKEFAIQGLNTTFVPGDSGEMTVRLTNNGDETVRDVSAKLFTDDPVTTSNSEAFVSELGPGESERLTFGVAVAGGAIANKTYPVQMDFRYETPDGDAQISETYQVPVQVDEPEGDGGFLGGYGLIVGGGLLLIVVAGIVLYFRGE</sequence>
<protein>
    <submittedName>
        <fullName evidence="3">COG1361 S-layer family protein</fullName>
    </submittedName>
</protein>
<dbReference type="PANTHER" id="PTHR35902">
    <property type="entry name" value="S-LAYER DOMAIN-LIKE PROTEIN-RELATED"/>
    <property type="match status" value="1"/>
</dbReference>
<dbReference type="InterPro" id="IPR013783">
    <property type="entry name" value="Ig-like_fold"/>
</dbReference>
<evidence type="ECO:0000256" key="1">
    <source>
        <dbReference type="SAM" id="MobiDB-lite"/>
    </source>
</evidence>
<evidence type="ECO:0000313" key="4">
    <source>
        <dbReference type="Proteomes" id="UP001596328"/>
    </source>
</evidence>
<dbReference type="Proteomes" id="UP001596328">
    <property type="component" value="Unassembled WGS sequence"/>
</dbReference>
<accession>A0ABD5RYA8</accession>
<feature type="region of interest" description="Disordered" evidence="1">
    <location>
        <begin position="1"/>
        <end position="27"/>
    </location>
</feature>
<comment type="caution">
    <text evidence="3">The sequence shown here is derived from an EMBL/GenBank/DDBJ whole genome shotgun (WGS) entry which is preliminary data.</text>
</comment>
<dbReference type="AlphaFoldDB" id="A0ABD5RYA8"/>
<feature type="transmembrane region" description="Helical" evidence="2">
    <location>
        <begin position="310"/>
        <end position="333"/>
    </location>
</feature>
<keyword evidence="4" id="KW-1185">Reference proteome</keyword>